<dbReference type="AlphaFoldDB" id="A0A411X1J0"/>
<proteinExistence type="predicted"/>
<evidence type="ECO:0000313" key="2">
    <source>
        <dbReference type="EMBL" id="QBI02833.1"/>
    </source>
</evidence>
<organism evidence="1 4">
    <name type="scientific">Pseudoduganella albidiflava</name>
    <dbReference type="NCBI Taxonomy" id="321983"/>
    <lineage>
        <taxon>Bacteria</taxon>
        <taxon>Pseudomonadati</taxon>
        <taxon>Pseudomonadota</taxon>
        <taxon>Betaproteobacteria</taxon>
        <taxon>Burkholderiales</taxon>
        <taxon>Oxalobacteraceae</taxon>
        <taxon>Telluria group</taxon>
        <taxon>Pseudoduganella</taxon>
    </lineage>
</organism>
<dbReference type="RefSeq" id="WP_131146942.1">
    <property type="nucleotide sequence ID" value="NZ_BMWV01000011.1"/>
</dbReference>
<evidence type="ECO:0000313" key="1">
    <source>
        <dbReference type="EMBL" id="GGY56695.1"/>
    </source>
</evidence>
<accession>A0A411X1J0</accession>
<gene>
    <name evidence="2" type="ORF">EYF70_19770</name>
    <name evidence="1" type="ORF">GCM10007387_44040</name>
</gene>
<dbReference type="EMBL" id="BMWV01000011">
    <property type="protein sequence ID" value="GGY56695.1"/>
    <property type="molecule type" value="Genomic_DNA"/>
</dbReference>
<reference evidence="2 3" key="2">
    <citation type="submission" date="2019-02" db="EMBL/GenBank/DDBJ databases">
        <title>Draft Genome Sequences of Six Type Strains of the Genus Massilia.</title>
        <authorList>
            <person name="Miess H."/>
            <person name="Frediansyhah A."/>
            <person name="Gross H."/>
        </authorList>
    </citation>
    <scope>NUCLEOTIDE SEQUENCE [LARGE SCALE GENOMIC DNA]</scope>
    <source>
        <strain evidence="2 3">DSM 17472</strain>
    </source>
</reference>
<protein>
    <submittedName>
        <fullName evidence="1">Uncharacterized protein</fullName>
    </submittedName>
</protein>
<sequence length="81" mass="9553">MATIDYDPRRLPSRFESRFGLEYAPTSFLVRFGKREMLVCRDFRKRFYAVNPIIECDTGVQPGHIEILLFGRWLLILSKAQ</sequence>
<reference evidence="1" key="1">
    <citation type="journal article" date="2014" name="Int. J. Syst. Evol. Microbiol.">
        <title>Complete genome sequence of Corynebacterium casei LMG S-19264T (=DSM 44701T), isolated from a smear-ripened cheese.</title>
        <authorList>
            <consortium name="US DOE Joint Genome Institute (JGI-PGF)"/>
            <person name="Walter F."/>
            <person name="Albersmeier A."/>
            <person name="Kalinowski J."/>
            <person name="Ruckert C."/>
        </authorList>
    </citation>
    <scope>NUCLEOTIDE SEQUENCE</scope>
    <source>
        <strain evidence="1">KCTC 12343</strain>
    </source>
</reference>
<dbReference type="OrthoDB" id="8704182at2"/>
<dbReference type="Proteomes" id="UP000292307">
    <property type="component" value="Chromosome"/>
</dbReference>
<keyword evidence="3" id="KW-1185">Reference proteome</keyword>
<evidence type="ECO:0000313" key="4">
    <source>
        <dbReference type="Proteomes" id="UP000628442"/>
    </source>
</evidence>
<dbReference type="Proteomes" id="UP000628442">
    <property type="component" value="Unassembled WGS sequence"/>
</dbReference>
<dbReference type="EMBL" id="CP036401">
    <property type="protein sequence ID" value="QBI02833.1"/>
    <property type="molecule type" value="Genomic_DNA"/>
</dbReference>
<evidence type="ECO:0000313" key="3">
    <source>
        <dbReference type="Proteomes" id="UP000292307"/>
    </source>
</evidence>
<name>A0A411X1J0_9BURK</name>
<reference evidence="1" key="3">
    <citation type="submission" date="2022-12" db="EMBL/GenBank/DDBJ databases">
        <authorList>
            <person name="Sun Q."/>
            <person name="Kim S."/>
        </authorList>
    </citation>
    <scope>NUCLEOTIDE SEQUENCE</scope>
    <source>
        <strain evidence="1">KCTC 12343</strain>
    </source>
</reference>